<keyword evidence="1" id="KW-0812">Transmembrane</keyword>
<feature type="transmembrane region" description="Helical" evidence="1">
    <location>
        <begin position="25"/>
        <end position="49"/>
    </location>
</feature>
<dbReference type="EMBL" id="REGN01002187">
    <property type="protein sequence ID" value="RNA29605.1"/>
    <property type="molecule type" value="Genomic_DNA"/>
</dbReference>
<protein>
    <submittedName>
        <fullName evidence="2">Uncharacterized protein</fullName>
    </submittedName>
</protein>
<comment type="caution">
    <text evidence="2">The sequence shown here is derived from an EMBL/GenBank/DDBJ whole genome shotgun (WGS) entry which is preliminary data.</text>
</comment>
<keyword evidence="1" id="KW-0472">Membrane</keyword>
<reference evidence="2 3" key="1">
    <citation type="journal article" date="2018" name="Sci. Rep.">
        <title>Genomic signatures of local adaptation to the degree of environmental predictability in rotifers.</title>
        <authorList>
            <person name="Franch-Gras L."/>
            <person name="Hahn C."/>
            <person name="Garcia-Roger E.M."/>
            <person name="Carmona M.J."/>
            <person name="Serra M."/>
            <person name="Gomez A."/>
        </authorList>
    </citation>
    <scope>NUCLEOTIDE SEQUENCE [LARGE SCALE GENOMIC DNA]</scope>
    <source>
        <strain evidence="2">HYR1</strain>
    </source>
</reference>
<evidence type="ECO:0000313" key="3">
    <source>
        <dbReference type="Proteomes" id="UP000276133"/>
    </source>
</evidence>
<organism evidence="2 3">
    <name type="scientific">Brachionus plicatilis</name>
    <name type="common">Marine rotifer</name>
    <name type="synonym">Brachionus muelleri</name>
    <dbReference type="NCBI Taxonomy" id="10195"/>
    <lineage>
        <taxon>Eukaryota</taxon>
        <taxon>Metazoa</taxon>
        <taxon>Spiralia</taxon>
        <taxon>Gnathifera</taxon>
        <taxon>Rotifera</taxon>
        <taxon>Eurotatoria</taxon>
        <taxon>Monogononta</taxon>
        <taxon>Pseudotrocha</taxon>
        <taxon>Ploima</taxon>
        <taxon>Brachionidae</taxon>
        <taxon>Brachionus</taxon>
    </lineage>
</organism>
<dbReference type="Proteomes" id="UP000276133">
    <property type="component" value="Unassembled WGS sequence"/>
</dbReference>
<gene>
    <name evidence="2" type="ORF">BpHYR1_040220</name>
</gene>
<evidence type="ECO:0000256" key="1">
    <source>
        <dbReference type="SAM" id="Phobius"/>
    </source>
</evidence>
<keyword evidence="3" id="KW-1185">Reference proteome</keyword>
<sequence>MANVILAVPIATASRQFPLRFLQHLSFVAFLFVWMPFEIACASSATKYFGLKSAPWNSKTAFLTELNTKA</sequence>
<dbReference type="AlphaFoldDB" id="A0A3M7S1W2"/>
<evidence type="ECO:0000313" key="2">
    <source>
        <dbReference type="EMBL" id="RNA29605.1"/>
    </source>
</evidence>
<name>A0A3M7S1W2_BRAPC</name>
<accession>A0A3M7S1W2</accession>
<proteinExistence type="predicted"/>
<keyword evidence="1" id="KW-1133">Transmembrane helix</keyword>